<dbReference type="Gene3D" id="3.50.50.60">
    <property type="entry name" value="FAD/NAD(P)-binding domain"/>
    <property type="match status" value="1"/>
</dbReference>
<reference evidence="1 2" key="1">
    <citation type="submission" date="2022-05" db="EMBL/GenBank/DDBJ databases">
        <authorList>
            <consortium name="Genoscope - CEA"/>
            <person name="William W."/>
        </authorList>
    </citation>
    <scope>NUCLEOTIDE SEQUENCE [LARGE SCALE GENOMIC DNA]</scope>
</reference>
<protein>
    <submittedName>
        <fullName evidence="1">Uncharacterized protein</fullName>
    </submittedName>
</protein>
<accession>A0ABN8N161</accession>
<comment type="caution">
    <text evidence="1">The sequence shown here is derived from an EMBL/GenBank/DDBJ whole genome shotgun (WGS) entry which is preliminary data.</text>
</comment>
<name>A0ABN8N161_9CNID</name>
<evidence type="ECO:0000313" key="2">
    <source>
        <dbReference type="Proteomes" id="UP001159405"/>
    </source>
</evidence>
<sequence length="83" mass="8857">MKFCNCRRTLDYNQGLLISPNVITPLNLVLIIKLLLVRGGGVAGLAATASLSEAGFDGVLLKAPDYFGGRVKQVQPFKGFCTS</sequence>
<keyword evidence="2" id="KW-1185">Reference proteome</keyword>
<dbReference type="Pfam" id="PF13450">
    <property type="entry name" value="NAD_binding_8"/>
    <property type="match status" value="1"/>
</dbReference>
<organism evidence="1 2">
    <name type="scientific">Porites lobata</name>
    <dbReference type="NCBI Taxonomy" id="104759"/>
    <lineage>
        <taxon>Eukaryota</taxon>
        <taxon>Metazoa</taxon>
        <taxon>Cnidaria</taxon>
        <taxon>Anthozoa</taxon>
        <taxon>Hexacorallia</taxon>
        <taxon>Scleractinia</taxon>
        <taxon>Fungiina</taxon>
        <taxon>Poritidae</taxon>
        <taxon>Porites</taxon>
    </lineage>
</organism>
<proteinExistence type="predicted"/>
<dbReference type="InterPro" id="IPR036188">
    <property type="entry name" value="FAD/NAD-bd_sf"/>
</dbReference>
<dbReference type="EMBL" id="CALNXK010000008">
    <property type="protein sequence ID" value="CAH3040753.1"/>
    <property type="molecule type" value="Genomic_DNA"/>
</dbReference>
<dbReference type="SUPFAM" id="SSF51905">
    <property type="entry name" value="FAD/NAD(P)-binding domain"/>
    <property type="match status" value="1"/>
</dbReference>
<gene>
    <name evidence="1" type="ORF">PLOB_00045405</name>
</gene>
<evidence type="ECO:0000313" key="1">
    <source>
        <dbReference type="EMBL" id="CAH3040753.1"/>
    </source>
</evidence>
<dbReference type="Proteomes" id="UP001159405">
    <property type="component" value="Unassembled WGS sequence"/>
</dbReference>